<proteinExistence type="predicted"/>
<dbReference type="Gene3D" id="3.40.1410.10">
    <property type="entry name" value="Chorismate lyase-like"/>
    <property type="match status" value="1"/>
</dbReference>
<dbReference type="Pfam" id="PF00392">
    <property type="entry name" value="GntR"/>
    <property type="match status" value="1"/>
</dbReference>
<evidence type="ECO:0000313" key="5">
    <source>
        <dbReference type="EMBL" id="TCT08974.1"/>
    </source>
</evidence>
<dbReference type="InterPro" id="IPR028978">
    <property type="entry name" value="Chorismate_lyase_/UTRA_dom_sf"/>
</dbReference>
<name>A0A4R3M6E4_9BURK</name>
<dbReference type="InterPro" id="IPR050679">
    <property type="entry name" value="Bact_HTH_transcr_reg"/>
</dbReference>
<dbReference type="InterPro" id="IPR036390">
    <property type="entry name" value="WH_DNA-bd_sf"/>
</dbReference>
<dbReference type="GO" id="GO:0045892">
    <property type="term" value="P:negative regulation of DNA-templated transcription"/>
    <property type="evidence" value="ECO:0007669"/>
    <property type="project" value="TreeGrafter"/>
</dbReference>
<keyword evidence="3" id="KW-0804">Transcription</keyword>
<dbReference type="CDD" id="cd07377">
    <property type="entry name" value="WHTH_GntR"/>
    <property type="match status" value="1"/>
</dbReference>
<evidence type="ECO:0000313" key="6">
    <source>
        <dbReference type="Proteomes" id="UP000295525"/>
    </source>
</evidence>
<reference evidence="5 6" key="1">
    <citation type="submission" date="2019-03" db="EMBL/GenBank/DDBJ databases">
        <title>Genomic Encyclopedia of Type Strains, Phase IV (KMG-IV): sequencing the most valuable type-strain genomes for metagenomic binning, comparative biology and taxonomic classification.</title>
        <authorList>
            <person name="Goeker M."/>
        </authorList>
    </citation>
    <scope>NUCLEOTIDE SEQUENCE [LARGE SCALE GENOMIC DNA]</scope>
    <source>
        <strain evidence="5 6">DSM 24591</strain>
    </source>
</reference>
<dbReference type="Pfam" id="PF07702">
    <property type="entry name" value="UTRA"/>
    <property type="match status" value="1"/>
</dbReference>
<gene>
    <name evidence="5" type="ORF">EDC26_104134</name>
</gene>
<dbReference type="GO" id="GO:0003677">
    <property type="term" value="F:DNA binding"/>
    <property type="evidence" value="ECO:0007669"/>
    <property type="project" value="UniProtKB-KW"/>
</dbReference>
<dbReference type="PANTHER" id="PTHR44846">
    <property type="entry name" value="MANNOSYL-D-GLYCERATE TRANSPORT/METABOLISM SYSTEM REPRESSOR MNGR-RELATED"/>
    <property type="match status" value="1"/>
</dbReference>
<dbReference type="SMART" id="SM00866">
    <property type="entry name" value="UTRA"/>
    <property type="match status" value="1"/>
</dbReference>
<dbReference type="GO" id="GO:0003700">
    <property type="term" value="F:DNA-binding transcription factor activity"/>
    <property type="evidence" value="ECO:0007669"/>
    <property type="project" value="InterPro"/>
</dbReference>
<evidence type="ECO:0000256" key="2">
    <source>
        <dbReference type="ARBA" id="ARBA00023125"/>
    </source>
</evidence>
<evidence type="ECO:0000259" key="4">
    <source>
        <dbReference type="PROSITE" id="PS50949"/>
    </source>
</evidence>
<dbReference type="Gene3D" id="1.10.10.10">
    <property type="entry name" value="Winged helix-like DNA-binding domain superfamily/Winged helix DNA-binding domain"/>
    <property type="match status" value="1"/>
</dbReference>
<dbReference type="AlphaFoldDB" id="A0A4R3M6E4"/>
<dbReference type="SUPFAM" id="SSF46785">
    <property type="entry name" value="Winged helix' DNA-binding domain"/>
    <property type="match status" value="1"/>
</dbReference>
<dbReference type="OrthoDB" id="2530535at2"/>
<sequence>MQEYIASPNIGLTLYKSVKRQMLAGLSKGEWKPGEAIPAEKQLSLRFSVSIGTLRKAIDELVAENILIRHQGRGTFVAMHSRDQHMFHFFNVVRHDGQRTLPKVSLVQFAKAKAPKEIGERLGIARSAKTFQFTNILALNNTPVQVDEIILPEALFAGLSEAQLRNRASTLYSLYQVVFGLNVIRIEERVRATLASDAHAPLLKIEPGHPLLQVHRTAFSYNNQPVEYRVSHINTEHYEYFPKVAQ</sequence>
<comment type="caution">
    <text evidence="5">The sequence shown here is derived from an EMBL/GenBank/DDBJ whole genome shotgun (WGS) entry which is preliminary data.</text>
</comment>
<dbReference type="InterPro" id="IPR036388">
    <property type="entry name" value="WH-like_DNA-bd_sf"/>
</dbReference>
<dbReference type="InterPro" id="IPR000524">
    <property type="entry name" value="Tscrpt_reg_HTH_GntR"/>
</dbReference>
<dbReference type="PANTHER" id="PTHR44846:SF1">
    <property type="entry name" value="MANNOSYL-D-GLYCERATE TRANSPORT_METABOLISM SYSTEM REPRESSOR MNGR-RELATED"/>
    <property type="match status" value="1"/>
</dbReference>
<dbReference type="EMBL" id="SMAJ01000004">
    <property type="protein sequence ID" value="TCT08974.1"/>
    <property type="molecule type" value="Genomic_DNA"/>
</dbReference>
<dbReference type="Proteomes" id="UP000295525">
    <property type="component" value="Unassembled WGS sequence"/>
</dbReference>
<accession>A0A4R3M6E4</accession>
<organism evidence="5 6">
    <name type="scientific">Paralcaligenes ureilyticus</name>
    <dbReference type="NCBI Taxonomy" id="627131"/>
    <lineage>
        <taxon>Bacteria</taxon>
        <taxon>Pseudomonadati</taxon>
        <taxon>Pseudomonadota</taxon>
        <taxon>Betaproteobacteria</taxon>
        <taxon>Burkholderiales</taxon>
        <taxon>Alcaligenaceae</taxon>
        <taxon>Paralcaligenes</taxon>
    </lineage>
</organism>
<dbReference type="PROSITE" id="PS50949">
    <property type="entry name" value="HTH_GNTR"/>
    <property type="match status" value="1"/>
</dbReference>
<evidence type="ECO:0000256" key="3">
    <source>
        <dbReference type="ARBA" id="ARBA00023163"/>
    </source>
</evidence>
<keyword evidence="1" id="KW-0805">Transcription regulation</keyword>
<dbReference type="SMART" id="SM00345">
    <property type="entry name" value="HTH_GNTR"/>
    <property type="match status" value="1"/>
</dbReference>
<dbReference type="RefSeq" id="WP_132581076.1">
    <property type="nucleotide sequence ID" value="NZ_SMAJ01000004.1"/>
</dbReference>
<feature type="domain" description="HTH gntR-type" evidence="4">
    <location>
        <begin position="12"/>
        <end position="80"/>
    </location>
</feature>
<keyword evidence="6" id="KW-1185">Reference proteome</keyword>
<dbReference type="InterPro" id="IPR011663">
    <property type="entry name" value="UTRA"/>
</dbReference>
<keyword evidence="2" id="KW-0238">DNA-binding</keyword>
<evidence type="ECO:0000256" key="1">
    <source>
        <dbReference type="ARBA" id="ARBA00023015"/>
    </source>
</evidence>
<protein>
    <submittedName>
        <fullName evidence="5">GntR family transcriptional regulator</fullName>
    </submittedName>
</protein>
<dbReference type="SUPFAM" id="SSF64288">
    <property type="entry name" value="Chorismate lyase-like"/>
    <property type="match status" value="1"/>
</dbReference>